<evidence type="ECO:0000256" key="1">
    <source>
        <dbReference type="SAM" id="MobiDB-lite"/>
    </source>
</evidence>
<feature type="compositionally biased region" description="Basic and acidic residues" evidence="1">
    <location>
        <begin position="119"/>
        <end position="128"/>
    </location>
</feature>
<protein>
    <recommendedName>
        <fullName evidence="2">DUF4124 domain-containing protein</fullName>
    </recommendedName>
</protein>
<evidence type="ECO:0000313" key="3">
    <source>
        <dbReference type="EMBL" id="VAW54005.1"/>
    </source>
</evidence>
<reference evidence="3" key="1">
    <citation type="submission" date="2018-06" db="EMBL/GenBank/DDBJ databases">
        <authorList>
            <person name="Zhirakovskaya E."/>
        </authorList>
    </citation>
    <scope>NUCLEOTIDE SEQUENCE</scope>
</reference>
<evidence type="ECO:0000259" key="2">
    <source>
        <dbReference type="Pfam" id="PF13511"/>
    </source>
</evidence>
<name>A0A3B0WDR5_9ZZZZ</name>
<sequence length="153" mass="17298">MIIKIIISSITTVSLSLLLHTSAIAGVYKWVDENGQVHYGAHPGNTGAERVTIRKNDTTKPRAIKTDKDGKQAEGDGQDTDPATAEAKKPEEPKIPKKEKRRMCKEAKSDIASINSRGRMREINKKGEYTYLSEKQRQKRLSTARKKQRKYCR</sequence>
<organism evidence="3">
    <name type="scientific">hydrothermal vent metagenome</name>
    <dbReference type="NCBI Taxonomy" id="652676"/>
    <lineage>
        <taxon>unclassified sequences</taxon>
        <taxon>metagenomes</taxon>
        <taxon>ecological metagenomes</taxon>
    </lineage>
</organism>
<dbReference type="EMBL" id="UOFE01000036">
    <property type="protein sequence ID" value="VAW54005.1"/>
    <property type="molecule type" value="Genomic_DNA"/>
</dbReference>
<feature type="compositionally biased region" description="Basic and acidic residues" evidence="1">
    <location>
        <begin position="86"/>
        <end position="96"/>
    </location>
</feature>
<feature type="compositionally biased region" description="Basic and acidic residues" evidence="1">
    <location>
        <begin position="51"/>
        <end position="74"/>
    </location>
</feature>
<feature type="compositionally biased region" description="Basic residues" evidence="1">
    <location>
        <begin position="137"/>
        <end position="153"/>
    </location>
</feature>
<dbReference type="AlphaFoldDB" id="A0A3B0WDR5"/>
<gene>
    <name evidence="3" type="ORF">MNBD_GAMMA05-1635</name>
</gene>
<dbReference type="InterPro" id="IPR025392">
    <property type="entry name" value="DUF4124"/>
</dbReference>
<feature type="domain" description="DUF4124" evidence="2">
    <location>
        <begin position="15"/>
        <end position="63"/>
    </location>
</feature>
<proteinExistence type="predicted"/>
<accession>A0A3B0WDR5</accession>
<feature type="region of interest" description="Disordered" evidence="1">
    <location>
        <begin position="40"/>
        <end position="153"/>
    </location>
</feature>
<dbReference type="Pfam" id="PF13511">
    <property type="entry name" value="DUF4124"/>
    <property type="match status" value="1"/>
</dbReference>